<evidence type="ECO:0000313" key="5">
    <source>
        <dbReference type="Proteomes" id="UP000242715"/>
    </source>
</evidence>
<dbReference type="Gene3D" id="1.10.340.70">
    <property type="match status" value="1"/>
</dbReference>
<dbReference type="Pfam" id="PF17921">
    <property type="entry name" value="Integrase_H2C2"/>
    <property type="match status" value="1"/>
</dbReference>
<dbReference type="Pfam" id="PF13456">
    <property type="entry name" value="RVT_3"/>
    <property type="match status" value="1"/>
</dbReference>
<dbReference type="GO" id="GO:0015074">
    <property type="term" value="P:DNA integration"/>
    <property type="evidence" value="ECO:0007669"/>
    <property type="project" value="InterPro"/>
</dbReference>
<dbReference type="PANTHER" id="PTHR48475">
    <property type="entry name" value="RIBONUCLEASE H"/>
    <property type="match status" value="1"/>
</dbReference>
<dbReference type="Gene3D" id="3.30.70.270">
    <property type="match status" value="1"/>
</dbReference>
<dbReference type="Gene3D" id="3.30.420.10">
    <property type="entry name" value="Ribonuclease H-like superfamily/Ribonuclease H"/>
    <property type="match status" value="2"/>
</dbReference>
<dbReference type="InterPro" id="IPR002156">
    <property type="entry name" value="RNaseH_domain"/>
</dbReference>
<dbReference type="FunFam" id="3.30.420.10:FF:000032">
    <property type="entry name" value="Retrovirus-related Pol polyprotein from transposon 297-like Protein"/>
    <property type="match status" value="1"/>
</dbReference>
<evidence type="ECO:0000259" key="3">
    <source>
        <dbReference type="PROSITE" id="PS50994"/>
    </source>
</evidence>
<proteinExistence type="predicted"/>
<feature type="domain" description="RNase H type-1" evidence="2">
    <location>
        <begin position="534"/>
        <end position="663"/>
    </location>
</feature>
<dbReference type="InterPro" id="IPR012337">
    <property type="entry name" value="RNaseH-like_sf"/>
</dbReference>
<reference evidence="5" key="1">
    <citation type="journal article" date="2017" name="Front. Plant Sci.">
        <title>Climate Clever Clovers: New Paradigm to Reduce the Environmental Footprint of Ruminants by Breeding Low Methanogenic Forages Utilizing Haplotype Variation.</title>
        <authorList>
            <person name="Kaur P."/>
            <person name="Appels R."/>
            <person name="Bayer P.E."/>
            <person name="Keeble-Gagnere G."/>
            <person name="Wang J."/>
            <person name="Hirakawa H."/>
            <person name="Shirasawa K."/>
            <person name="Vercoe P."/>
            <person name="Stefanova K."/>
            <person name="Durmic Z."/>
            <person name="Nichols P."/>
            <person name="Revell C."/>
            <person name="Isobe S.N."/>
            <person name="Edwards D."/>
            <person name="Erskine W."/>
        </authorList>
    </citation>
    <scope>NUCLEOTIDE SEQUENCE [LARGE SCALE GENOMIC DNA]</scope>
    <source>
        <strain evidence="5">cv. Daliak</strain>
    </source>
</reference>
<dbReference type="InterPro" id="IPR001584">
    <property type="entry name" value="Integrase_cat-core"/>
</dbReference>
<dbReference type="Gene3D" id="3.10.10.10">
    <property type="entry name" value="HIV Type 1 Reverse Transcriptase, subunit A, domain 1"/>
    <property type="match status" value="1"/>
</dbReference>
<dbReference type="Pfam" id="PF00665">
    <property type="entry name" value="rve"/>
    <property type="match status" value="1"/>
</dbReference>
<dbReference type="InterPro" id="IPR043502">
    <property type="entry name" value="DNA/RNA_pol_sf"/>
</dbReference>
<accession>A0A2Z6PIN5</accession>
<evidence type="ECO:0000313" key="4">
    <source>
        <dbReference type="EMBL" id="GAU51280.1"/>
    </source>
</evidence>
<keyword evidence="5" id="KW-1185">Reference proteome</keyword>
<sequence>MKTAKDAQKVMQGEEALHWGRLLQLAEGQKKGGLGCTPSTRRSKPGVVYKPITDIFLGAGFINAPPETNAIIEHEDEEEPPCFVTPGGICRNWVTVDVPSVTPLSKLSINKPVEHNDPMPSPNFEFPVYEAVEEEDEEIPDEIRRLLDQEKRTIQPHEEVIELINLGSEEEKKEIKIGASLEASVKGRVIVLLREYVDIFAWLYQDMPGLDPEIVEHHLPLKPECSPVKQKLRRTHPDMALKIKEEVQKQIDVGFLITSEYPQWLANIVPVPKKDGKVRMCVDYRDLNRASPKDDFPLPHIDVLVDNTAKSKVFSFMDGFSGYNQIKMAVEDREKTAFITPWGTFCYKVMPFGLTNAGATYQRGMTTLFHDMMHKEIEVYVDDMIVKSGTEEEHVEYLSKMFQRLRKYRLRLNPNKCTFGVRSGKLLGFIVSQKGIEVDPDKVRAIREMPAPQTEKQVRAALTGRIARWQMLLSEYDIEYRTQKAIKGSILADHLAHQPVEDYQPIKFDFPDEEIMYLKMKDCDEPVFGEGPDPESQWGLIFDGAVNLYGSGIGAIIVTPKGSHIPFTARLQFECTNNIAEYEACIMGIEEAIDLRIKNINIYGDSALVINQIKGEWETRHAGLIPYRDYARRLLTFFNKVELHHIPRDENQMADALATLSSMYRVNRRNEIPTISIRCLERPAYVFATEEAVDNKPWFYDIKMFLQKQEYPPGASNKDRKTLRRLASSFFLNDEVLYKRNFDMVLLRCVDKHEADLLMHEVHEGSFGTHPNGHTMAKKMLRAGYYWLTMESDCYKHARKCHKCQIYADKMHLPPTSLNVLSSPWPFSMWGIDMIGRIEPKASNGHRFILVAIDYFTKWVEAASYANVSKQVVVRFIKNHIICRYGVPNKIITDNGTNLNNKMMKNLCDQFKIEHHNSSPYRPQMNGAVEAANKNIKKIVQKMVVTYKDWHEMLPFALHGYRTSVRTSTGATPFSLVYGMEAVLPVEVEIPSMRVLMETKLAEAEWCQNRYDQLNLIEERRMAALCHGQLYQRRMKQAFDRKVRPREFREGDLVLKKILSFQPDSRGKWTPNYEGPYVVKRAFSGGAMTLATMDGDELPRPVNVDAVKKYFV</sequence>
<dbReference type="Pfam" id="PF00078">
    <property type="entry name" value="RVT_1"/>
    <property type="match status" value="1"/>
</dbReference>
<dbReference type="CDD" id="cd09279">
    <property type="entry name" value="RNase_HI_like"/>
    <property type="match status" value="1"/>
</dbReference>
<dbReference type="InterPro" id="IPR000477">
    <property type="entry name" value="RT_dom"/>
</dbReference>
<dbReference type="SUPFAM" id="SSF56672">
    <property type="entry name" value="DNA/RNA polymerases"/>
    <property type="match status" value="1"/>
</dbReference>
<dbReference type="Proteomes" id="UP000242715">
    <property type="component" value="Unassembled WGS sequence"/>
</dbReference>
<name>A0A2Z6PIN5_TRISU</name>
<feature type="domain" description="Integrase catalytic" evidence="3">
    <location>
        <begin position="820"/>
        <end position="981"/>
    </location>
</feature>
<dbReference type="InterPro" id="IPR041588">
    <property type="entry name" value="Integrase_H2C2"/>
</dbReference>
<feature type="domain" description="Reverse transcriptase" evidence="1">
    <location>
        <begin position="252"/>
        <end position="431"/>
    </location>
</feature>
<dbReference type="GO" id="GO:0004523">
    <property type="term" value="F:RNA-DNA hybrid ribonuclease activity"/>
    <property type="evidence" value="ECO:0007669"/>
    <property type="project" value="InterPro"/>
</dbReference>
<dbReference type="GO" id="GO:0003676">
    <property type="term" value="F:nucleic acid binding"/>
    <property type="evidence" value="ECO:0007669"/>
    <property type="project" value="InterPro"/>
</dbReference>
<dbReference type="PROSITE" id="PS50879">
    <property type="entry name" value="RNASE_H_1"/>
    <property type="match status" value="1"/>
</dbReference>
<evidence type="ECO:0000259" key="1">
    <source>
        <dbReference type="PROSITE" id="PS50878"/>
    </source>
</evidence>
<dbReference type="PANTHER" id="PTHR48475:SF1">
    <property type="entry name" value="RNASE H TYPE-1 DOMAIN-CONTAINING PROTEIN"/>
    <property type="match status" value="1"/>
</dbReference>
<dbReference type="CDD" id="cd01647">
    <property type="entry name" value="RT_LTR"/>
    <property type="match status" value="1"/>
</dbReference>
<evidence type="ECO:0000259" key="2">
    <source>
        <dbReference type="PROSITE" id="PS50879"/>
    </source>
</evidence>
<dbReference type="EMBL" id="DF975056">
    <property type="protein sequence ID" value="GAU51280.1"/>
    <property type="molecule type" value="Genomic_DNA"/>
</dbReference>
<dbReference type="InterPro" id="IPR043128">
    <property type="entry name" value="Rev_trsase/Diguanyl_cyclase"/>
</dbReference>
<dbReference type="PROSITE" id="PS50994">
    <property type="entry name" value="INTEGRASE"/>
    <property type="match status" value="1"/>
</dbReference>
<protein>
    <submittedName>
        <fullName evidence="4">Uncharacterized protein</fullName>
    </submittedName>
</protein>
<dbReference type="OrthoDB" id="101614at2759"/>
<organism evidence="4 5">
    <name type="scientific">Trifolium subterraneum</name>
    <name type="common">Subterranean clover</name>
    <dbReference type="NCBI Taxonomy" id="3900"/>
    <lineage>
        <taxon>Eukaryota</taxon>
        <taxon>Viridiplantae</taxon>
        <taxon>Streptophyta</taxon>
        <taxon>Embryophyta</taxon>
        <taxon>Tracheophyta</taxon>
        <taxon>Spermatophyta</taxon>
        <taxon>Magnoliopsida</taxon>
        <taxon>eudicotyledons</taxon>
        <taxon>Gunneridae</taxon>
        <taxon>Pentapetalae</taxon>
        <taxon>rosids</taxon>
        <taxon>fabids</taxon>
        <taxon>Fabales</taxon>
        <taxon>Fabaceae</taxon>
        <taxon>Papilionoideae</taxon>
        <taxon>50 kb inversion clade</taxon>
        <taxon>NPAAA clade</taxon>
        <taxon>Hologalegina</taxon>
        <taxon>IRL clade</taxon>
        <taxon>Trifolieae</taxon>
        <taxon>Trifolium</taxon>
    </lineage>
</organism>
<gene>
    <name evidence="4" type="ORF">TSUD_243920</name>
</gene>
<dbReference type="SUPFAM" id="SSF53098">
    <property type="entry name" value="Ribonuclease H-like"/>
    <property type="match status" value="1"/>
</dbReference>
<dbReference type="AlphaFoldDB" id="A0A2Z6PIN5"/>
<dbReference type="InterPro" id="IPR036397">
    <property type="entry name" value="RNaseH_sf"/>
</dbReference>
<dbReference type="PROSITE" id="PS50878">
    <property type="entry name" value="RT_POL"/>
    <property type="match status" value="1"/>
</dbReference>